<keyword evidence="4" id="KW-1185">Reference proteome</keyword>
<dbReference type="Proteomes" id="UP001208570">
    <property type="component" value="Unassembled WGS sequence"/>
</dbReference>
<evidence type="ECO:0000256" key="1">
    <source>
        <dbReference type="SAM" id="SignalP"/>
    </source>
</evidence>
<dbReference type="Gene3D" id="3.50.4.10">
    <property type="entry name" value="Hepatocyte Growth Factor"/>
    <property type="match status" value="1"/>
</dbReference>
<dbReference type="EMBL" id="JAODUP010000748">
    <property type="protein sequence ID" value="KAK2144546.1"/>
    <property type="molecule type" value="Genomic_DNA"/>
</dbReference>
<dbReference type="SUPFAM" id="SSF56496">
    <property type="entry name" value="Fibrinogen C-terminal domain-like"/>
    <property type="match status" value="1"/>
</dbReference>
<proteinExistence type="predicted"/>
<dbReference type="Gene3D" id="3.90.215.10">
    <property type="entry name" value="Gamma Fibrinogen, chain A, domain 1"/>
    <property type="match status" value="1"/>
</dbReference>
<dbReference type="Gene3D" id="4.10.530.10">
    <property type="entry name" value="Gamma-fibrinogen Carboxyl Terminal Fragment, domain 2"/>
    <property type="match status" value="1"/>
</dbReference>
<dbReference type="PANTHER" id="PTHR19143">
    <property type="entry name" value="FIBRINOGEN/TENASCIN/ANGIOPOEITIN"/>
    <property type="match status" value="1"/>
</dbReference>
<dbReference type="AlphaFoldDB" id="A0AAD9J1R9"/>
<dbReference type="InterPro" id="IPR036056">
    <property type="entry name" value="Fibrinogen-like_C"/>
</dbReference>
<dbReference type="GO" id="GO:0005615">
    <property type="term" value="C:extracellular space"/>
    <property type="evidence" value="ECO:0007669"/>
    <property type="project" value="TreeGrafter"/>
</dbReference>
<gene>
    <name evidence="3" type="ORF">LSH36_748g02076</name>
</gene>
<feature type="chain" id="PRO_5042178271" description="Fibrinogen C-terminal domain-containing protein" evidence="1">
    <location>
        <begin position="20"/>
        <end position="319"/>
    </location>
</feature>
<dbReference type="InterPro" id="IPR014716">
    <property type="entry name" value="Fibrinogen_a/b/g_C_1"/>
</dbReference>
<reference evidence="3" key="1">
    <citation type="journal article" date="2023" name="Mol. Biol. Evol.">
        <title>Third-Generation Sequencing Reveals the Adaptive Role of the Epigenome in Three Deep-Sea Polychaetes.</title>
        <authorList>
            <person name="Perez M."/>
            <person name="Aroh O."/>
            <person name="Sun Y."/>
            <person name="Lan Y."/>
            <person name="Juniper S.K."/>
            <person name="Young C.R."/>
            <person name="Angers B."/>
            <person name="Qian P.Y."/>
        </authorList>
    </citation>
    <scope>NUCLEOTIDE SEQUENCE</scope>
    <source>
        <strain evidence="3">P08H-3</strain>
    </source>
</reference>
<keyword evidence="1" id="KW-0732">Signal</keyword>
<accession>A0AAD9J1R9</accession>
<protein>
    <recommendedName>
        <fullName evidence="2">Fibrinogen C-terminal domain-containing protein</fullName>
    </recommendedName>
</protein>
<organism evidence="3 4">
    <name type="scientific">Paralvinella palmiformis</name>
    <dbReference type="NCBI Taxonomy" id="53620"/>
    <lineage>
        <taxon>Eukaryota</taxon>
        <taxon>Metazoa</taxon>
        <taxon>Spiralia</taxon>
        <taxon>Lophotrochozoa</taxon>
        <taxon>Annelida</taxon>
        <taxon>Polychaeta</taxon>
        <taxon>Sedentaria</taxon>
        <taxon>Canalipalpata</taxon>
        <taxon>Terebellida</taxon>
        <taxon>Terebelliformia</taxon>
        <taxon>Alvinellidae</taxon>
        <taxon>Paralvinella</taxon>
    </lineage>
</organism>
<name>A0AAD9J1R9_9ANNE</name>
<dbReference type="PROSITE" id="PS51406">
    <property type="entry name" value="FIBRINOGEN_C_2"/>
    <property type="match status" value="1"/>
</dbReference>
<evidence type="ECO:0000313" key="4">
    <source>
        <dbReference type="Proteomes" id="UP001208570"/>
    </source>
</evidence>
<feature type="signal peptide" evidence="1">
    <location>
        <begin position="1"/>
        <end position="19"/>
    </location>
</feature>
<evidence type="ECO:0000259" key="2">
    <source>
        <dbReference type="PROSITE" id="PS51406"/>
    </source>
</evidence>
<dbReference type="SMART" id="SM00186">
    <property type="entry name" value="FBG"/>
    <property type="match status" value="1"/>
</dbReference>
<dbReference type="InterPro" id="IPR002181">
    <property type="entry name" value="Fibrinogen_a/b/g_C_dom"/>
</dbReference>
<comment type="caution">
    <text evidence="3">The sequence shown here is derived from an EMBL/GenBank/DDBJ whole genome shotgun (WGS) entry which is preliminary data.</text>
</comment>
<dbReference type="InterPro" id="IPR050373">
    <property type="entry name" value="Fibrinogen_C-term_domain"/>
</dbReference>
<dbReference type="Pfam" id="PF00147">
    <property type="entry name" value="Fibrinogen_C"/>
    <property type="match status" value="1"/>
</dbReference>
<feature type="domain" description="Fibrinogen C-terminal" evidence="2">
    <location>
        <begin position="97"/>
        <end position="319"/>
    </location>
</feature>
<evidence type="ECO:0000313" key="3">
    <source>
        <dbReference type="EMBL" id="KAK2144546.1"/>
    </source>
</evidence>
<sequence length="319" mass="36173">MAMCRVGCFLLMYTMLSTAVPSAPIKIRQELFEQHQDTRSTGRLLSESSARSKVECTVMCLDYSGCRDCNYDVATKKCELLQAENSTVQTGTYTMSKPVAICPRDCEDVLLNGPINDGVYTIEIGNYGNERLVDVYCELSNDIAWTVILKRMDGSVPFKDNVWSDYKSGFGNADGEYYLGNDNLHDFTIHNGYNYSLRIDLTDDAGISLYADYMYISINDEADKYRLKLEGYDDSSTLVDSFSKSDGQMFSTSDQDNDSHNSGHCAQINSGGWWYWSCTFCKLTSGYGPDNDAYNSITWNNWPEHYEYFTYAVMKLSRK</sequence>
<dbReference type="PANTHER" id="PTHR19143:SF458">
    <property type="entry name" value="FIBRINOGEN C-TERMINAL DOMAIN-CONTAINING PROTEIN-RELATED"/>
    <property type="match status" value="1"/>
</dbReference>